<dbReference type="Proteomes" id="UP000433945">
    <property type="component" value="Unassembled WGS sequence"/>
</dbReference>
<dbReference type="RefSeq" id="WP_157482372.1">
    <property type="nucleotide sequence ID" value="NZ_WOWP01000021.1"/>
</dbReference>
<evidence type="ECO:0008006" key="4">
    <source>
        <dbReference type="Google" id="ProtNLM"/>
    </source>
</evidence>
<keyword evidence="3" id="KW-1185">Reference proteome</keyword>
<organism evidence="2 3">
    <name type="scientific">Flavobacterium rakeshii</name>
    <dbReference type="NCBI Taxonomy" id="1038845"/>
    <lineage>
        <taxon>Bacteria</taxon>
        <taxon>Pseudomonadati</taxon>
        <taxon>Bacteroidota</taxon>
        <taxon>Flavobacteriia</taxon>
        <taxon>Flavobacteriales</taxon>
        <taxon>Flavobacteriaceae</taxon>
        <taxon>Flavobacterium</taxon>
    </lineage>
</organism>
<dbReference type="OrthoDB" id="9978325at2"/>
<proteinExistence type="predicted"/>
<reference evidence="2 3" key="1">
    <citation type="submission" date="2019-12" db="EMBL/GenBank/DDBJ databases">
        <authorList>
            <person name="Sun J.-Q."/>
        </authorList>
    </citation>
    <scope>NUCLEOTIDE SEQUENCE [LARGE SCALE GENOMIC DNA]</scope>
    <source>
        <strain evidence="2 3">JCM 17928</strain>
    </source>
</reference>
<feature type="chain" id="PRO_5026728748" description="Lipoprotein" evidence="1">
    <location>
        <begin position="26"/>
        <end position="134"/>
    </location>
</feature>
<gene>
    <name evidence="2" type="ORF">GN157_06755</name>
</gene>
<evidence type="ECO:0000313" key="2">
    <source>
        <dbReference type="EMBL" id="MUV03403.1"/>
    </source>
</evidence>
<comment type="caution">
    <text evidence="2">The sequence shown here is derived from an EMBL/GenBank/DDBJ whole genome shotgun (WGS) entry which is preliminary data.</text>
</comment>
<evidence type="ECO:0000313" key="3">
    <source>
        <dbReference type="Proteomes" id="UP000433945"/>
    </source>
</evidence>
<dbReference type="AlphaFoldDB" id="A0A6N8HBS9"/>
<accession>A0A6N8HBS9</accession>
<name>A0A6N8HBS9_9FLAO</name>
<protein>
    <recommendedName>
        <fullName evidence="4">Lipoprotein</fullName>
    </recommendedName>
</protein>
<feature type="signal peptide" evidence="1">
    <location>
        <begin position="1"/>
        <end position="25"/>
    </location>
</feature>
<sequence>MKKLFQNIKLISVLFLALCSIYCSCGKNYTKTESLPKSVSILVKDRKLKLQDSLIDRFMTDFNNVEKVNKQDLPFPVLFELQLEYEGHTKTYISSGGIYTIDSTYIKPKTDLVYKYWNIEEGQILMLPQEVKKP</sequence>
<dbReference type="EMBL" id="WOWP01000021">
    <property type="protein sequence ID" value="MUV03403.1"/>
    <property type="molecule type" value="Genomic_DNA"/>
</dbReference>
<evidence type="ECO:0000256" key="1">
    <source>
        <dbReference type="SAM" id="SignalP"/>
    </source>
</evidence>
<keyword evidence="1" id="KW-0732">Signal</keyword>